<accession>A0A8S0VRY6</accession>
<name>A0A8S0VRY6_CYCAE</name>
<dbReference type="InterPro" id="IPR032675">
    <property type="entry name" value="LRR_dom_sf"/>
</dbReference>
<dbReference type="EMBL" id="CACVBS010000047">
    <property type="protein sequence ID" value="CAA7265239.1"/>
    <property type="molecule type" value="Genomic_DNA"/>
</dbReference>
<evidence type="ECO:0000313" key="3">
    <source>
        <dbReference type="Proteomes" id="UP000467700"/>
    </source>
</evidence>
<protein>
    <recommendedName>
        <fullName evidence="1">F-box domain-containing protein</fullName>
    </recommendedName>
</protein>
<comment type="caution">
    <text evidence="2">The sequence shown here is derived from an EMBL/GenBank/DDBJ whole genome shotgun (WGS) entry which is preliminary data.</text>
</comment>
<dbReference type="Gene3D" id="1.20.1280.50">
    <property type="match status" value="1"/>
</dbReference>
<dbReference type="OrthoDB" id="2269034at2759"/>
<proteinExistence type="predicted"/>
<dbReference type="InterPro" id="IPR001810">
    <property type="entry name" value="F-box_dom"/>
</dbReference>
<dbReference type="AlphaFoldDB" id="A0A8S0VRY6"/>
<dbReference type="InterPro" id="IPR036047">
    <property type="entry name" value="F-box-like_dom_sf"/>
</dbReference>
<dbReference type="Pfam" id="PF12937">
    <property type="entry name" value="F-box-like"/>
    <property type="match status" value="1"/>
</dbReference>
<feature type="domain" description="F-box" evidence="1">
    <location>
        <begin position="72"/>
        <end position="114"/>
    </location>
</feature>
<dbReference type="Gene3D" id="3.80.10.10">
    <property type="entry name" value="Ribonuclease Inhibitor"/>
    <property type="match status" value="1"/>
</dbReference>
<gene>
    <name evidence="2" type="ORF">AAE3_LOCUS7467</name>
</gene>
<dbReference type="Proteomes" id="UP000467700">
    <property type="component" value="Unassembled WGS sequence"/>
</dbReference>
<organism evidence="2 3">
    <name type="scientific">Cyclocybe aegerita</name>
    <name type="common">Black poplar mushroom</name>
    <name type="synonym">Agrocybe aegerita</name>
    <dbReference type="NCBI Taxonomy" id="1973307"/>
    <lineage>
        <taxon>Eukaryota</taxon>
        <taxon>Fungi</taxon>
        <taxon>Dikarya</taxon>
        <taxon>Basidiomycota</taxon>
        <taxon>Agaricomycotina</taxon>
        <taxon>Agaricomycetes</taxon>
        <taxon>Agaricomycetidae</taxon>
        <taxon>Agaricales</taxon>
        <taxon>Agaricineae</taxon>
        <taxon>Bolbitiaceae</taxon>
        <taxon>Cyclocybe</taxon>
    </lineage>
</organism>
<reference evidence="2 3" key="1">
    <citation type="submission" date="2020-01" db="EMBL/GenBank/DDBJ databases">
        <authorList>
            <person name="Gupta K D."/>
        </authorList>
    </citation>
    <scope>NUCLEOTIDE SEQUENCE [LARGE SCALE GENOMIC DNA]</scope>
</reference>
<evidence type="ECO:0000259" key="1">
    <source>
        <dbReference type="Pfam" id="PF12937"/>
    </source>
</evidence>
<sequence>MLCDLCKAGRTDKPGASACEVVEGGPCACDPCLKITDLDIQISSVEAILKRLTDARRILQTACNCIHDPIVSRLPPELIHRIFYLSPRLVLGAVCKTWREIAWNTPELWTRLSISVDSNIRKNIVREREMSFEWLSRAGNLPLSLYMNRARWESSSPHYSRMAQSWVVFIQDLMNEFGNRCRVLDVELPVKIFFPLMSKTRLTSQLKHLAIRLNHCDSAPEVFSLSTDTLEPEYVSLSSLEPHLVKISWNNVTRLALKGCEENGCLNIFKYAPSLVSCRLESILPDENRQPSLQFITHLRLRHLIIIKSLADWILERSIFPELEYLSTADATISTIQDFVSRFCCNLKTLEMTLQYHVRPESSLLELLQTPYLHSLESLSITLTFGPANKEQFFDAFLENPTFLPELKGLTYDCWSPGLQFAWVVPVMSSTKFRPLSTIKIRHPDDIYEDENLRHFFEFRRCNPWINLEFLDLKPDFFQIQAKRLGLEYVAVEVE</sequence>
<evidence type="ECO:0000313" key="2">
    <source>
        <dbReference type="EMBL" id="CAA7265239.1"/>
    </source>
</evidence>
<keyword evidence="3" id="KW-1185">Reference proteome</keyword>
<dbReference type="SUPFAM" id="SSF81383">
    <property type="entry name" value="F-box domain"/>
    <property type="match status" value="1"/>
</dbReference>